<proteinExistence type="predicted"/>
<evidence type="ECO:0000313" key="2">
    <source>
        <dbReference type="Proteomes" id="UP000237717"/>
    </source>
</evidence>
<evidence type="ECO:0000313" key="1">
    <source>
        <dbReference type="EMBL" id="AVH45102.1"/>
    </source>
</evidence>
<keyword evidence="1" id="KW-0808">Transferase</keyword>
<keyword evidence="1" id="KW-0418">Kinase</keyword>
<dbReference type="SUPFAM" id="SSF52540">
    <property type="entry name" value="P-loop containing nucleoside triphosphate hydrolases"/>
    <property type="match status" value="1"/>
</dbReference>
<sequence>MTDDLGGHILLLSGHPGSGKSTIAEALAHLPGVPKVHFHSDDLWGYIKHGRIDPWLPQSHQQNRMIMQIAADVAGRYAGAGYFVILDGVVRPDWLPAFIALARPLHYIVLRTTAAEAIERCLVRGGDSLSDPLVVADLHAQFADLGVFEHHVLPVSGMEKDHALQSVINALQSACFRIGASGESNDNEPAG</sequence>
<dbReference type="GO" id="GO:0016301">
    <property type="term" value="F:kinase activity"/>
    <property type="evidence" value="ECO:0007669"/>
    <property type="project" value="UniProtKB-KW"/>
</dbReference>
<dbReference type="AlphaFoldDB" id="A0A2L2LL85"/>
<accession>A0A2L2LL85</accession>
<dbReference type="RefSeq" id="WP_104680208.1">
    <property type="nucleotide sequence ID" value="NZ_CP026925.1"/>
</dbReference>
<dbReference type="InterPro" id="IPR027417">
    <property type="entry name" value="P-loop_NTPase"/>
</dbReference>
<dbReference type="EMBL" id="CP026925">
    <property type="protein sequence ID" value="AVH45102.1"/>
    <property type="molecule type" value="Genomic_DNA"/>
</dbReference>
<gene>
    <name evidence="1" type="ORF">At1D1609_50650</name>
</gene>
<protein>
    <submittedName>
        <fullName evidence="1">Shikimate kinase</fullName>
    </submittedName>
</protein>
<name>A0A2L2LL85_AGRTU</name>
<dbReference type="Pfam" id="PF13671">
    <property type="entry name" value="AAA_33"/>
    <property type="match status" value="1"/>
</dbReference>
<dbReference type="Gene3D" id="3.40.50.300">
    <property type="entry name" value="P-loop containing nucleotide triphosphate hydrolases"/>
    <property type="match status" value="1"/>
</dbReference>
<reference evidence="1 2" key="1">
    <citation type="submission" date="2018-02" db="EMBL/GenBank/DDBJ databases">
        <title>Complete genome sequence of Agrobacterium tumefaciens 1D1609.</title>
        <authorList>
            <person name="Cho S.-T."/>
            <person name="Haryono M."/>
            <person name="Chang H.-H."/>
            <person name="Santos M.N."/>
            <person name="Lai E.-M."/>
            <person name="Kuo C.-H."/>
        </authorList>
    </citation>
    <scope>NUCLEOTIDE SEQUENCE [LARGE SCALE GENOMIC DNA]</scope>
    <source>
        <strain evidence="1 2">1D1609</strain>
    </source>
</reference>
<organism evidence="1 2">
    <name type="scientific">Agrobacterium tumefaciens</name>
    <dbReference type="NCBI Taxonomy" id="358"/>
    <lineage>
        <taxon>Bacteria</taxon>
        <taxon>Pseudomonadati</taxon>
        <taxon>Pseudomonadota</taxon>
        <taxon>Alphaproteobacteria</taxon>
        <taxon>Hyphomicrobiales</taxon>
        <taxon>Rhizobiaceae</taxon>
        <taxon>Rhizobium/Agrobacterium group</taxon>
        <taxon>Agrobacterium</taxon>
        <taxon>Agrobacterium tumefaciens complex</taxon>
    </lineage>
</organism>
<dbReference type="Proteomes" id="UP000237717">
    <property type="component" value="Chromosome II"/>
</dbReference>